<dbReference type="Pfam" id="PF00649">
    <property type="entry name" value="Copper-fist"/>
    <property type="match status" value="1"/>
</dbReference>
<dbReference type="GO" id="GO:0006878">
    <property type="term" value="P:intracellular copper ion homeostasis"/>
    <property type="evidence" value="ECO:0007669"/>
    <property type="project" value="TreeGrafter"/>
</dbReference>
<dbReference type="InterPro" id="IPR036395">
    <property type="entry name" value="Cu_fist_DNA-bd_dom_sf"/>
</dbReference>
<dbReference type="OrthoDB" id="5600085at2759"/>
<keyword evidence="11" id="KW-1185">Reference proteome</keyword>
<evidence type="ECO:0000256" key="8">
    <source>
        <dbReference type="SAM" id="MobiDB-lite"/>
    </source>
</evidence>
<dbReference type="GO" id="GO:0000981">
    <property type="term" value="F:DNA-binding transcription factor activity, RNA polymerase II-specific"/>
    <property type="evidence" value="ECO:0007669"/>
    <property type="project" value="TreeGrafter"/>
</dbReference>
<proteinExistence type="predicted"/>
<dbReference type="GO" id="GO:0000978">
    <property type="term" value="F:RNA polymerase II cis-regulatory region sequence-specific DNA binding"/>
    <property type="evidence" value="ECO:0007669"/>
    <property type="project" value="TreeGrafter"/>
</dbReference>
<dbReference type="FunFam" id="3.90.430.10:FF:000001">
    <property type="entry name" value="Copper fist DNA-binding protein"/>
    <property type="match status" value="1"/>
</dbReference>
<accession>A0A5N6ZEE9</accession>
<dbReference type="SUPFAM" id="SSF57879">
    <property type="entry name" value="Zinc domain conserved in yeast copper-regulated transcription factors"/>
    <property type="match status" value="1"/>
</dbReference>
<feature type="region of interest" description="Disordered" evidence="8">
    <location>
        <begin position="72"/>
        <end position="103"/>
    </location>
</feature>
<keyword evidence="7" id="KW-0539">Nucleus</keyword>
<comment type="subcellular location">
    <subcellularLocation>
        <location evidence="1">Nucleus</location>
    </subcellularLocation>
</comment>
<reference evidence="11" key="1">
    <citation type="submission" date="2019-04" db="EMBL/GenBank/DDBJ databases">
        <title>Friends and foes A comparative genomics studyof 23 Aspergillus species from section Flavi.</title>
        <authorList>
            <consortium name="DOE Joint Genome Institute"/>
            <person name="Kjaerbolling I."/>
            <person name="Vesth T."/>
            <person name="Frisvad J.C."/>
            <person name="Nybo J.L."/>
            <person name="Theobald S."/>
            <person name="Kildgaard S."/>
            <person name="Isbrandt T."/>
            <person name="Kuo A."/>
            <person name="Sato A."/>
            <person name="Lyhne E.K."/>
            <person name="Kogle M.E."/>
            <person name="Wiebenga A."/>
            <person name="Kun R.S."/>
            <person name="Lubbers R.J."/>
            <person name="Makela M.R."/>
            <person name="Barry K."/>
            <person name="Chovatia M."/>
            <person name="Clum A."/>
            <person name="Daum C."/>
            <person name="Haridas S."/>
            <person name="He G."/>
            <person name="LaButti K."/>
            <person name="Lipzen A."/>
            <person name="Mondo S."/>
            <person name="Riley R."/>
            <person name="Salamov A."/>
            <person name="Simmons B.A."/>
            <person name="Magnuson J.K."/>
            <person name="Henrissat B."/>
            <person name="Mortensen U.H."/>
            <person name="Larsen T.O."/>
            <person name="Devries R.P."/>
            <person name="Grigoriev I.V."/>
            <person name="Machida M."/>
            <person name="Baker S.E."/>
            <person name="Andersen M.R."/>
        </authorList>
    </citation>
    <scope>NUCLEOTIDE SEQUENCE [LARGE SCALE GENOMIC DNA]</scope>
    <source>
        <strain evidence="11">CBS 553.77</strain>
    </source>
</reference>
<sequence>MLVDGVKWACGPCVRGHRVSTCEHHDRPLIRIKRKGRPFSTCHICKKAPCSTPRKHYKLKKTSKIREIKSSPENPIASRVSSRSTHPCLPLAPRPTETSAISPTMLPPFKIKDGERAHAPRPPDAPLGMDNRLSTVVDHPPRQQPVPVERNWESCISPKPSFFHVCGKYPPPELGAGEPTRTSPVPNLPPPRTLFRRSGTLCSR</sequence>
<evidence type="ECO:0000256" key="1">
    <source>
        <dbReference type="ARBA" id="ARBA00004123"/>
    </source>
</evidence>
<dbReference type="PANTHER" id="PTHR28088">
    <property type="entry name" value="TRANSCRIPTIONAL ACTIVATOR HAA1-RELATED"/>
    <property type="match status" value="1"/>
</dbReference>
<evidence type="ECO:0000256" key="4">
    <source>
        <dbReference type="ARBA" id="ARBA00023008"/>
    </source>
</evidence>
<evidence type="ECO:0000256" key="3">
    <source>
        <dbReference type="ARBA" id="ARBA00022833"/>
    </source>
</evidence>
<keyword evidence="6" id="KW-0804">Transcription</keyword>
<dbReference type="PANTHER" id="PTHR28088:SF5">
    <property type="entry name" value="TRANSCRIPTIONAL ACTIVATOR HAA1-RELATED"/>
    <property type="match status" value="1"/>
</dbReference>
<dbReference type="Gene3D" id="3.90.430.10">
    <property type="entry name" value="Copper fist DNA-binding domain"/>
    <property type="match status" value="1"/>
</dbReference>
<dbReference type="SMART" id="SM00412">
    <property type="entry name" value="Cu_FIST"/>
    <property type="match status" value="1"/>
</dbReference>
<dbReference type="AlphaFoldDB" id="A0A5N6ZEE9"/>
<dbReference type="GO" id="GO:0045944">
    <property type="term" value="P:positive regulation of transcription by RNA polymerase II"/>
    <property type="evidence" value="ECO:0007669"/>
    <property type="project" value="TreeGrafter"/>
</dbReference>
<dbReference type="GO" id="GO:0005507">
    <property type="term" value="F:copper ion binding"/>
    <property type="evidence" value="ECO:0007669"/>
    <property type="project" value="InterPro"/>
</dbReference>
<evidence type="ECO:0000256" key="2">
    <source>
        <dbReference type="ARBA" id="ARBA00022723"/>
    </source>
</evidence>
<protein>
    <submittedName>
        <fullName evidence="10">Copper fist DNA binding domain-containing protein</fullName>
    </submittedName>
</protein>
<dbReference type="InterPro" id="IPR051763">
    <property type="entry name" value="Copper_Homeo_Regul"/>
</dbReference>
<evidence type="ECO:0000256" key="7">
    <source>
        <dbReference type="ARBA" id="ARBA00023242"/>
    </source>
</evidence>
<keyword evidence="2" id="KW-0479">Metal-binding</keyword>
<name>A0A5N6ZEE9_9EURO</name>
<organism evidence="10 11">
    <name type="scientific">Aspergillus coremiiformis</name>
    <dbReference type="NCBI Taxonomy" id="138285"/>
    <lineage>
        <taxon>Eukaryota</taxon>
        <taxon>Fungi</taxon>
        <taxon>Dikarya</taxon>
        <taxon>Ascomycota</taxon>
        <taxon>Pezizomycotina</taxon>
        <taxon>Eurotiomycetes</taxon>
        <taxon>Eurotiomycetidae</taxon>
        <taxon>Eurotiales</taxon>
        <taxon>Aspergillaceae</taxon>
        <taxon>Aspergillus</taxon>
        <taxon>Aspergillus subgen. Circumdati</taxon>
    </lineage>
</organism>
<keyword evidence="3" id="KW-0862">Zinc</keyword>
<dbReference type="PROSITE" id="PS50073">
    <property type="entry name" value="COPPER_FIST_2"/>
    <property type="match status" value="1"/>
</dbReference>
<dbReference type="GO" id="GO:0006879">
    <property type="term" value="P:intracellular iron ion homeostasis"/>
    <property type="evidence" value="ECO:0007669"/>
    <property type="project" value="TreeGrafter"/>
</dbReference>
<keyword evidence="4" id="KW-0186">Copper</keyword>
<evidence type="ECO:0000313" key="11">
    <source>
        <dbReference type="Proteomes" id="UP000327118"/>
    </source>
</evidence>
<evidence type="ECO:0000259" key="9">
    <source>
        <dbReference type="PROSITE" id="PS50073"/>
    </source>
</evidence>
<dbReference type="InterPro" id="IPR001083">
    <property type="entry name" value="Cu_fist_DNA-bd_dom"/>
</dbReference>
<evidence type="ECO:0000256" key="5">
    <source>
        <dbReference type="ARBA" id="ARBA00023015"/>
    </source>
</evidence>
<keyword evidence="5" id="KW-0805">Transcription regulation</keyword>
<gene>
    <name evidence="10" type="ORF">BDV28DRAFT_127837</name>
</gene>
<dbReference type="GO" id="GO:0005634">
    <property type="term" value="C:nucleus"/>
    <property type="evidence" value="ECO:0007669"/>
    <property type="project" value="UniProtKB-SubCell"/>
</dbReference>
<dbReference type="Proteomes" id="UP000327118">
    <property type="component" value="Unassembled WGS sequence"/>
</dbReference>
<dbReference type="EMBL" id="ML739043">
    <property type="protein sequence ID" value="KAE8356041.1"/>
    <property type="molecule type" value="Genomic_DNA"/>
</dbReference>
<feature type="region of interest" description="Disordered" evidence="8">
    <location>
        <begin position="171"/>
        <end position="204"/>
    </location>
</feature>
<evidence type="ECO:0000256" key="6">
    <source>
        <dbReference type="ARBA" id="ARBA00023163"/>
    </source>
</evidence>
<dbReference type="SMART" id="SM01090">
    <property type="entry name" value="Copper-fist"/>
    <property type="match status" value="1"/>
</dbReference>
<dbReference type="PRINTS" id="PR00617">
    <property type="entry name" value="COPPERFIST"/>
</dbReference>
<feature type="domain" description="Copper-fist" evidence="9">
    <location>
        <begin position="1"/>
        <end position="39"/>
    </location>
</feature>
<evidence type="ECO:0000313" key="10">
    <source>
        <dbReference type="EMBL" id="KAE8356041.1"/>
    </source>
</evidence>